<evidence type="ECO:0000313" key="1">
    <source>
        <dbReference type="EMBL" id="JAD83017.1"/>
    </source>
</evidence>
<reference evidence="1" key="1">
    <citation type="submission" date="2014-09" db="EMBL/GenBank/DDBJ databases">
        <authorList>
            <person name="Magalhaes I.L.F."/>
            <person name="Oliveira U."/>
            <person name="Santos F.R."/>
            <person name="Vidigal T.H.D.A."/>
            <person name="Brescovit A.D."/>
            <person name="Santos A.J."/>
        </authorList>
    </citation>
    <scope>NUCLEOTIDE SEQUENCE</scope>
    <source>
        <tissue evidence="1">Shoot tissue taken approximately 20 cm above the soil surface</tissue>
    </source>
</reference>
<dbReference type="EMBL" id="GBRH01214878">
    <property type="protein sequence ID" value="JAD83017.1"/>
    <property type="molecule type" value="Transcribed_RNA"/>
</dbReference>
<reference evidence="1" key="2">
    <citation type="journal article" date="2015" name="Data Brief">
        <title>Shoot transcriptome of the giant reed, Arundo donax.</title>
        <authorList>
            <person name="Barrero R.A."/>
            <person name="Guerrero F.D."/>
            <person name="Moolhuijzen P."/>
            <person name="Goolsby J.A."/>
            <person name="Tidwell J."/>
            <person name="Bellgard S.E."/>
            <person name="Bellgard M.I."/>
        </authorList>
    </citation>
    <scope>NUCLEOTIDE SEQUENCE</scope>
    <source>
        <tissue evidence="1">Shoot tissue taken approximately 20 cm above the soil surface</tissue>
    </source>
</reference>
<accession>A0A0A9DGX6</accession>
<protein>
    <submittedName>
        <fullName evidence="1">Uncharacterized protein</fullName>
    </submittedName>
</protein>
<proteinExistence type="predicted"/>
<dbReference type="AlphaFoldDB" id="A0A0A9DGX6"/>
<name>A0A0A9DGX6_ARUDO</name>
<organism evidence="1">
    <name type="scientific">Arundo donax</name>
    <name type="common">Giant reed</name>
    <name type="synonym">Donax arundinaceus</name>
    <dbReference type="NCBI Taxonomy" id="35708"/>
    <lineage>
        <taxon>Eukaryota</taxon>
        <taxon>Viridiplantae</taxon>
        <taxon>Streptophyta</taxon>
        <taxon>Embryophyta</taxon>
        <taxon>Tracheophyta</taxon>
        <taxon>Spermatophyta</taxon>
        <taxon>Magnoliopsida</taxon>
        <taxon>Liliopsida</taxon>
        <taxon>Poales</taxon>
        <taxon>Poaceae</taxon>
        <taxon>PACMAD clade</taxon>
        <taxon>Arundinoideae</taxon>
        <taxon>Arundineae</taxon>
        <taxon>Arundo</taxon>
    </lineage>
</organism>
<sequence length="101" mass="11319">MMRKRACKARAGSKASRIYTISKKELVVVTFGKETLPLALESMGMKLHYSFRRCAHSQDPAMTNSDQLCEICGMQTGGDDELIDTQDENHKGVLPTLNNLW</sequence>